<keyword evidence="1" id="KW-0732">Signal</keyword>
<evidence type="ECO:0000256" key="1">
    <source>
        <dbReference type="SAM" id="SignalP"/>
    </source>
</evidence>
<keyword evidence="3" id="KW-1185">Reference proteome</keyword>
<accession>A0A090MW26</accession>
<protein>
    <recommendedName>
        <fullName evidence="4">Secreted protein</fullName>
    </recommendedName>
</protein>
<comment type="caution">
    <text evidence="2">The sequence shown here is derived from an EMBL/GenBank/DDBJ whole genome shotgun (WGS) entry which is preliminary data.</text>
</comment>
<dbReference type="STRING" id="1035.BN961_03747"/>
<gene>
    <name evidence="2" type="ORF">BN961_03747</name>
</gene>
<feature type="signal peptide" evidence="1">
    <location>
        <begin position="1"/>
        <end position="29"/>
    </location>
</feature>
<dbReference type="AlphaFoldDB" id="A0A090MW26"/>
<evidence type="ECO:0008006" key="4">
    <source>
        <dbReference type="Google" id="ProtNLM"/>
    </source>
</evidence>
<name>A0A090MW26_AFIFE</name>
<organism evidence="2 3">
    <name type="scientific">Afipia felis</name>
    <name type="common">Cat scratch disease bacillus</name>
    <dbReference type="NCBI Taxonomy" id="1035"/>
    <lineage>
        <taxon>Bacteria</taxon>
        <taxon>Pseudomonadati</taxon>
        <taxon>Pseudomonadota</taxon>
        <taxon>Alphaproteobacteria</taxon>
        <taxon>Hyphomicrobiales</taxon>
        <taxon>Nitrobacteraceae</taxon>
        <taxon>Afipia</taxon>
    </lineage>
</organism>
<sequence>MKRSNRLRDVAILAAMTSLFFVSPALSLASSPVHDNQPSPFYVQNLPAEVRAGLQKYRKVCGDELTTTRGFSRFIDVGNVRLIALHLHELRCGDRLTFCSSGKCLHQVYMSHHGRYHLVMSVRANEVTLRGLDNTPAIEVECGFGLQRMWRWNGRRFIGR</sequence>
<dbReference type="Proteomes" id="UP000035762">
    <property type="component" value="Unassembled WGS sequence"/>
</dbReference>
<feature type="chain" id="PRO_5001861082" description="Secreted protein" evidence="1">
    <location>
        <begin position="30"/>
        <end position="160"/>
    </location>
</feature>
<evidence type="ECO:0000313" key="2">
    <source>
        <dbReference type="EMBL" id="CEG10309.1"/>
    </source>
</evidence>
<evidence type="ECO:0000313" key="3">
    <source>
        <dbReference type="Proteomes" id="UP000035762"/>
    </source>
</evidence>
<reference evidence="2 3" key="1">
    <citation type="journal article" date="2014" name="Genome Announc.">
        <title>Genome Sequence of Afipia felis Strain 76713, Isolated in Hospital Water Using an Amoeba Co-Culture Procedure.</title>
        <authorList>
            <person name="Benamar S."/>
            <person name="La Scola B."/>
            <person name="Croce O."/>
        </authorList>
    </citation>
    <scope>NUCLEOTIDE SEQUENCE [LARGE SCALE GENOMIC DNA]</scope>
    <source>
        <strain evidence="2 3">76713</strain>
    </source>
</reference>
<proteinExistence type="predicted"/>
<dbReference type="EMBL" id="CCAZ020000002">
    <property type="protein sequence ID" value="CEG10309.1"/>
    <property type="molecule type" value="Genomic_DNA"/>
</dbReference>